<accession>A0A8C4QWF6</accession>
<evidence type="ECO:0000313" key="3">
    <source>
        <dbReference type="Proteomes" id="UP000694388"/>
    </source>
</evidence>
<protein>
    <submittedName>
        <fullName evidence="2">Uncharacterized protein</fullName>
    </submittedName>
</protein>
<proteinExistence type="predicted"/>
<reference evidence="2" key="2">
    <citation type="submission" date="2025-09" db="UniProtKB">
        <authorList>
            <consortium name="Ensembl"/>
        </authorList>
    </citation>
    <scope>IDENTIFICATION</scope>
</reference>
<dbReference type="GO" id="GO:0045055">
    <property type="term" value="P:regulated exocytosis"/>
    <property type="evidence" value="ECO:0007669"/>
    <property type="project" value="TreeGrafter"/>
</dbReference>
<dbReference type="AlphaFoldDB" id="A0A8C4QWF6"/>
<dbReference type="GO" id="GO:0032588">
    <property type="term" value="C:trans-Golgi network membrane"/>
    <property type="evidence" value="ECO:0007669"/>
    <property type="project" value="TreeGrafter"/>
</dbReference>
<dbReference type="PANTHER" id="PTHR31004:SF1">
    <property type="entry name" value="TRANSMEMBRANE PROTEIN 79"/>
    <property type="match status" value="1"/>
</dbReference>
<dbReference type="Ensembl" id="ENSEBUT00000022178.1">
    <property type="protein sequence ID" value="ENSEBUP00000021602.1"/>
    <property type="gene ID" value="ENSEBUG00000013337.1"/>
</dbReference>
<name>A0A8C4QWF6_EPTBU</name>
<feature type="region of interest" description="Disordered" evidence="1">
    <location>
        <begin position="56"/>
        <end position="82"/>
    </location>
</feature>
<feature type="compositionally biased region" description="Low complexity" evidence="1">
    <location>
        <begin position="56"/>
        <end position="78"/>
    </location>
</feature>
<dbReference type="GO" id="GO:0005765">
    <property type="term" value="C:lysosomal membrane"/>
    <property type="evidence" value="ECO:0007669"/>
    <property type="project" value="TreeGrafter"/>
</dbReference>
<reference evidence="2" key="1">
    <citation type="submission" date="2025-08" db="UniProtKB">
        <authorList>
            <consortium name="Ensembl"/>
        </authorList>
    </citation>
    <scope>IDENTIFICATION</scope>
</reference>
<keyword evidence="3" id="KW-1185">Reference proteome</keyword>
<organism evidence="2 3">
    <name type="scientific">Eptatretus burgeri</name>
    <name type="common">Inshore hagfish</name>
    <dbReference type="NCBI Taxonomy" id="7764"/>
    <lineage>
        <taxon>Eukaryota</taxon>
        <taxon>Metazoa</taxon>
        <taxon>Chordata</taxon>
        <taxon>Craniata</taxon>
        <taxon>Vertebrata</taxon>
        <taxon>Cyclostomata</taxon>
        <taxon>Myxini</taxon>
        <taxon>Myxiniformes</taxon>
        <taxon>Myxinidae</taxon>
        <taxon>Eptatretinae</taxon>
        <taxon>Eptatretus</taxon>
    </lineage>
</organism>
<dbReference type="Proteomes" id="UP000694388">
    <property type="component" value="Unplaced"/>
</dbReference>
<feature type="region of interest" description="Disordered" evidence="1">
    <location>
        <begin position="96"/>
        <end position="116"/>
    </location>
</feature>
<evidence type="ECO:0000256" key="1">
    <source>
        <dbReference type="SAM" id="MobiDB-lite"/>
    </source>
</evidence>
<sequence>MDVPGGGLGDNSKQIDRVKESIADIIGQLGDIGPGRFSFSPFIDIDTQVSLASVSESVESSASQPHSMPSAGSSGSPAVQDSTAVHAEPMKLQGTLHRSTPVKPPAVDNLPKKSADANNGRVQLVGADQANKSPTVNGGLHMTTFHRTPVNIIKPSPIDKDEVCIIPTELDEPNQDHNGASPTNMGSISLLSMTCSKHEELSGNGSRQAVCCAIQQGPCQCCLACAGLLTALLVATGLLYTTYEFLPYEAPLCSDIASRLAFGLRCAIFTLLPSVLGEQPCSFCFLKCLRLVISIYFYTTYKDDGQIRKFKKKPTKLSPFTPRLLYWSACVLCPLYRSFGAGLTFFPTLGMMVYNLYCLLTIPSGLVLPLPSSSPEASPSLRFWA</sequence>
<dbReference type="PANTHER" id="PTHR31004">
    <property type="entry name" value="TRANSMEMBRANE PROTEIN 79"/>
    <property type="match status" value="1"/>
</dbReference>
<evidence type="ECO:0000313" key="2">
    <source>
        <dbReference type="Ensembl" id="ENSEBUP00000021602.1"/>
    </source>
</evidence>